<evidence type="ECO:0000256" key="4">
    <source>
        <dbReference type="ARBA" id="ARBA00023180"/>
    </source>
</evidence>
<accession>A0A3A9Z7N9</accession>
<dbReference type="AlphaFoldDB" id="A0A3A9Z7N9"/>
<gene>
    <name evidence="6" type="ORF">D7294_10775</name>
</gene>
<feature type="region of interest" description="Disordered" evidence="5">
    <location>
        <begin position="1"/>
        <end position="47"/>
    </location>
</feature>
<keyword evidence="3" id="KW-0378">Hydrolase</keyword>
<proteinExistence type="predicted"/>
<dbReference type="GO" id="GO:0007155">
    <property type="term" value="P:cell adhesion"/>
    <property type="evidence" value="ECO:0007669"/>
    <property type="project" value="InterPro"/>
</dbReference>
<dbReference type="SMART" id="SM00191">
    <property type="entry name" value="Int_alpha"/>
    <property type="match status" value="5"/>
</dbReference>
<dbReference type="PANTHER" id="PTHR23221">
    <property type="entry name" value="GLYCOSYLPHOSPHATIDYLINOSITOL PHOSPHOLIPASE D"/>
    <property type="match status" value="1"/>
</dbReference>
<evidence type="ECO:0008006" key="8">
    <source>
        <dbReference type="Google" id="ProtNLM"/>
    </source>
</evidence>
<dbReference type="InterPro" id="IPR013517">
    <property type="entry name" value="FG-GAP"/>
</dbReference>
<organism evidence="6 7">
    <name type="scientific">Streptomyces hoynatensis</name>
    <dbReference type="NCBI Taxonomy" id="1141874"/>
    <lineage>
        <taxon>Bacteria</taxon>
        <taxon>Bacillati</taxon>
        <taxon>Actinomycetota</taxon>
        <taxon>Actinomycetes</taxon>
        <taxon>Kitasatosporales</taxon>
        <taxon>Streptomycetaceae</taxon>
        <taxon>Streptomyces</taxon>
    </lineage>
</organism>
<feature type="region of interest" description="Disordered" evidence="5">
    <location>
        <begin position="218"/>
        <end position="238"/>
    </location>
</feature>
<dbReference type="SUPFAM" id="SSF69318">
    <property type="entry name" value="Integrin alpha N-terminal domain"/>
    <property type="match status" value="1"/>
</dbReference>
<reference evidence="6 7" key="1">
    <citation type="journal article" date="2014" name="Int. J. Syst. Evol. Microbiol.">
        <title>Streptomyces hoynatensis sp. nov., isolated from deep marine sediment.</title>
        <authorList>
            <person name="Veyisoglu A."/>
            <person name="Sahin N."/>
        </authorList>
    </citation>
    <scope>NUCLEOTIDE SEQUENCE [LARGE SCALE GENOMIC DNA]</scope>
    <source>
        <strain evidence="6 7">KCTC 29097</strain>
    </source>
</reference>
<dbReference type="GO" id="GO:0016787">
    <property type="term" value="F:hydrolase activity"/>
    <property type="evidence" value="ECO:0007669"/>
    <property type="project" value="UniProtKB-KW"/>
</dbReference>
<evidence type="ECO:0000313" key="6">
    <source>
        <dbReference type="EMBL" id="RKN43226.1"/>
    </source>
</evidence>
<dbReference type="EMBL" id="RBAL01000005">
    <property type="protein sequence ID" value="RKN43226.1"/>
    <property type="molecule type" value="Genomic_DNA"/>
</dbReference>
<protein>
    <recommendedName>
        <fullName evidence="8">VCBS repeat-containing protein</fullName>
    </recommendedName>
</protein>
<dbReference type="GO" id="GO:0008305">
    <property type="term" value="C:integrin complex"/>
    <property type="evidence" value="ECO:0007669"/>
    <property type="project" value="InterPro"/>
</dbReference>
<name>A0A3A9Z7N9_9ACTN</name>
<keyword evidence="1" id="KW-0732">Signal</keyword>
<evidence type="ECO:0000256" key="3">
    <source>
        <dbReference type="ARBA" id="ARBA00022801"/>
    </source>
</evidence>
<keyword evidence="7" id="KW-1185">Reference proteome</keyword>
<dbReference type="InterPro" id="IPR013519">
    <property type="entry name" value="Int_alpha_beta-p"/>
</dbReference>
<comment type="caution">
    <text evidence="6">The sequence shown here is derived from an EMBL/GenBank/DDBJ whole genome shotgun (WGS) entry which is preliminary data.</text>
</comment>
<dbReference type="PANTHER" id="PTHR23221:SF7">
    <property type="entry name" value="PHOSPHATIDYLINOSITOL-GLYCAN-SPECIFIC PHOSPHOLIPASE D"/>
    <property type="match status" value="1"/>
</dbReference>
<dbReference type="PRINTS" id="PR01185">
    <property type="entry name" value="INTEGRINA"/>
</dbReference>
<dbReference type="Pfam" id="PF01839">
    <property type="entry name" value="FG-GAP"/>
    <property type="match status" value="4"/>
</dbReference>
<evidence type="ECO:0000256" key="1">
    <source>
        <dbReference type="ARBA" id="ARBA00022729"/>
    </source>
</evidence>
<keyword evidence="2" id="KW-0677">Repeat</keyword>
<dbReference type="OrthoDB" id="344301at2"/>
<evidence type="ECO:0000256" key="2">
    <source>
        <dbReference type="ARBA" id="ARBA00022737"/>
    </source>
</evidence>
<dbReference type="InterPro" id="IPR000413">
    <property type="entry name" value="Integrin_alpha"/>
</dbReference>
<keyword evidence="4" id="KW-0325">Glycoprotein</keyword>
<sequence>MTASSAPAVGAPSSASSASGTPATARPAGGLSATAAPTSAAPTTAAPTSAASAAGAAYADFNGDGYPDLAVSHALASVNDRPGAGAVVVFYGSAGGLSAAGSAVLSQASPGVPGAAEAGDRFGGATASADLDGDGYADLLVGSPGEAVGGVVLTGGVTVLWGGRSGLSGGAVLAASGPDLPEGAEEGCRFGAALFTGDVNGDGSPDLTAGSDCGAGHFTGPFTRTGEPAGESRDALTGPVLGGVAGSLDGDAAAERVLLPGPDAGDPGGRVYVDDWRQGAFVRTELTGADGLTGAIADVDGDSYGDLVLGDPVDRVGRGTGGELTVWYGGPRGIDPAQTPTRLRQDVGGVPGSGEPEDAFGAALGVGDTDGDGYADVVVGIPGEDVGDTQDAGAVVVLRGSAAGLTGEGALALHQNAAGVSGAAEYLDLFGRQTRLADFDGDGAADLAVGAPGENEEGCAWFAEGRAGSGITTAGSFGVCASAVGGLTPYGAGFGEVIAP</sequence>
<dbReference type="Proteomes" id="UP000272474">
    <property type="component" value="Unassembled WGS sequence"/>
</dbReference>
<evidence type="ECO:0000256" key="5">
    <source>
        <dbReference type="SAM" id="MobiDB-lite"/>
    </source>
</evidence>
<dbReference type="PROSITE" id="PS51470">
    <property type="entry name" value="FG_GAP"/>
    <property type="match status" value="2"/>
</dbReference>
<dbReference type="InterPro" id="IPR028994">
    <property type="entry name" value="Integrin_alpha_N"/>
</dbReference>
<dbReference type="Gene3D" id="2.130.10.130">
    <property type="entry name" value="Integrin alpha, N-terminal"/>
    <property type="match status" value="3"/>
</dbReference>
<evidence type="ECO:0000313" key="7">
    <source>
        <dbReference type="Proteomes" id="UP000272474"/>
    </source>
</evidence>